<sequence length="134" mass="15446">MTEHYVWGEAELTHPDWRGTLALDERITGEDSLYSLTGVDKGKWQIIGIDLGGGEREFKHDLHVIALDRDWIQGRRISEIAEFEAVDIFVHDVDPYEVLRAITHQLDIRMRLRGLVGKRIAITNRLDVPEQTDD</sequence>
<protein>
    <submittedName>
        <fullName evidence="1">Uncharacterized protein</fullName>
    </submittedName>
</protein>
<dbReference type="AlphaFoldDB" id="A0A3P8MD66"/>
<evidence type="ECO:0000313" key="1">
    <source>
        <dbReference type="EMBL" id="VDR40026.1"/>
    </source>
</evidence>
<reference evidence="1 2" key="1">
    <citation type="submission" date="2018-12" db="EMBL/GenBank/DDBJ databases">
        <authorList>
            <consortium name="Pathogen Informatics"/>
        </authorList>
    </citation>
    <scope>NUCLEOTIDE SEQUENCE [LARGE SCALE GENOMIC DNA]</scope>
    <source>
        <strain evidence="1 2">NCTC10741</strain>
    </source>
</reference>
<accession>A0A3P8MD66</accession>
<name>A0A3P8MD66_TSUPA</name>
<dbReference type="OrthoDB" id="5193629at2"/>
<organism evidence="1 2">
    <name type="scientific">Tsukamurella paurometabola</name>
    <name type="common">Corynebacterium paurometabolum</name>
    <dbReference type="NCBI Taxonomy" id="2061"/>
    <lineage>
        <taxon>Bacteria</taxon>
        <taxon>Bacillati</taxon>
        <taxon>Actinomycetota</taxon>
        <taxon>Actinomycetes</taxon>
        <taxon>Mycobacteriales</taxon>
        <taxon>Tsukamurellaceae</taxon>
        <taxon>Tsukamurella</taxon>
    </lineage>
</organism>
<dbReference type="RefSeq" id="WP_126197060.1">
    <property type="nucleotide sequence ID" value="NZ_CP085954.1"/>
</dbReference>
<dbReference type="Proteomes" id="UP000271626">
    <property type="component" value="Chromosome"/>
</dbReference>
<evidence type="ECO:0000313" key="2">
    <source>
        <dbReference type="Proteomes" id="UP000271626"/>
    </source>
</evidence>
<gene>
    <name evidence="1" type="ORF">NCTC10741_03178</name>
</gene>
<proteinExistence type="predicted"/>
<dbReference type="EMBL" id="LR131273">
    <property type="protein sequence ID" value="VDR40026.1"/>
    <property type="molecule type" value="Genomic_DNA"/>
</dbReference>